<dbReference type="AlphaFoldDB" id="A0A1V3XRH8"/>
<evidence type="ECO:0000256" key="1">
    <source>
        <dbReference type="SAM" id="MobiDB-lite"/>
    </source>
</evidence>
<evidence type="ECO:0000313" key="5">
    <source>
        <dbReference type="Proteomes" id="UP000516380"/>
    </source>
</evidence>
<accession>A0A1V3XRH8</accession>
<evidence type="ECO:0000313" key="4">
    <source>
        <dbReference type="Proteomes" id="UP000189229"/>
    </source>
</evidence>
<feature type="region of interest" description="Disordered" evidence="1">
    <location>
        <begin position="1"/>
        <end position="43"/>
    </location>
</feature>
<proteinExistence type="predicted"/>
<organism evidence="3 4">
    <name type="scientific">Mycobacterium kansasii</name>
    <dbReference type="NCBI Taxonomy" id="1768"/>
    <lineage>
        <taxon>Bacteria</taxon>
        <taxon>Bacillati</taxon>
        <taxon>Actinomycetota</taxon>
        <taxon>Actinomycetes</taxon>
        <taxon>Mycobacteriales</taxon>
        <taxon>Mycobacteriaceae</taxon>
        <taxon>Mycobacterium</taxon>
    </lineage>
</organism>
<dbReference type="Proteomes" id="UP000189229">
    <property type="component" value="Unassembled WGS sequence"/>
</dbReference>
<gene>
    <name evidence="3" type="ORF">BZL30_1478</name>
    <name evidence="2" type="ORF">NIIDMKKI_58310</name>
</gene>
<evidence type="ECO:0000313" key="2">
    <source>
        <dbReference type="EMBL" id="BCI90625.1"/>
    </source>
</evidence>
<reference evidence="2 5" key="2">
    <citation type="submission" date="2020-07" db="EMBL/GenBank/DDBJ databases">
        <title>Mycobacterium kansasii (former subtype) with zoonotic potential isolated from diseased indoor pet cat, Japan.</title>
        <authorList>
            <person name="Fukano H."/>
            <person name="Terazono T."/>
            <person name="Hoshino Y."/>
        </authorList>
    </citation>
    <scope>NUCLEOTIDE SEQUENCE [LARGE SCALE GENOMIC DNA]</scope>
    <source>
        <strain evidence="2 5">Kuro-I</strain>
    </source>
</reference>
<reference evidence="3 4" key="1">
    <citation type="submission" date="2017-02" db="EMBL/GenBank/DDBJ databases">
        <title>Complete genome sequences of Mycobacterium kansasii strains isolated from rhesus macaques.</title>
        <authorList>
            <person name="Panda A."/>
            <person name="Nagaraj S."/>
            <person name="Zhao X."/>
            <person name="Tettelin H."/>
            <person name="Detolla L.J."/>
        </authorList>
    </citation>
    <scope>NUCLEOTIDE SEQUENCE [LARGE SCALE GENOMIC DNA]</scope>
    <source>
        <strain evidence="3 4">11-3813</strain>
    </source>
</reference>
<dbReference type="Proteomes" id="UP000516380">
    <property type="component" value="Chromosome"/>
</dbReference>
<name>A0A1V3XRH8_MYCKA</name>
<dbReference type="EMBL" id="AP023343">
    <property type="protein sequence ID" value="BCI90625.1"/>
    <property type="molecule type" value="Genomic_DNA"/>
</dbReference>
<evidence type="ECO:0000313" key="3">
    <source>
        <dbReference type="EMBL" id="OOK81823.1"/>
    </source>
</evidence>
<sequence>MSDAGFVAPGGDPLAPLSRLSELPPLGPRESRPQLPDLPAEPVGWNRRACRERAAARDATADRLLVATTLRLVLGQARLGSLPANWRERGLRDALTSGRDRRIWVWWKVLAGGPRVWEPGAAEALGLPWGAVLGAWRADTLMWLRETQVADRSSVSRWAGFQVVDATDDEWESLLDRAHSGRWPERGTDVKGPWNVGFSAHMLRQELDDCALRYDAGCAAGGDDVDWVGRHRDRVRRWRFAGDRADELARIERLAREADAGRPPYPLPSYWLLSR</sequence>
<protein>
    <submittedName>
        <fullName evidence="3">Uncharacterized protein</fullName>
    </submittedName>
</protein>
<dbReference type="RefSeq" id="WP_023371622.1">
    <property type="nucleotide sequence ID" value="NZ_BLYZ01000001.1"/>
</dbReference>
<dbReference type="EMBL" id="MVBM01000001">
    <property type="protein sequence ID" value="OOK81823.1"/>
    <property type="molecule type" value="Genomic_DNA"/>
</dbReference>
<dbReference type="GeneID" id="29697760"/>
<keyword evidence="5" id="KW-1185">Reference proteome</keyword>